<reference evidence="3" key="1">
    <citation type="submission" date="2022-11" db="UniProtKB">
        <authorList>
            <consortium name="WormBaseParasite"/>
        </authorList>
    </citation>
    <scope>IDENTIFICATION</scope>
</reference>
<dbReference type="AlphaFoldDB" id="A0A914LNP2"/>
<sequence>MFQTLARWETPSEHPLEENPSTSGTKTKLSKKKRKQIKKTLDLNKGVDKDNKNEEEIVGNVVEGGVDLLEENEETTNIIVTKTDKLEESLTDHLPQNQPAEETPQESSSETTITEESTAGDKTKKSNKNGAKCNKIFKI</sequence>
<feature type="compositionally biased region" description="Basic and acidic residues" evidence="1">
    <location>
        <begin position="39"/>
        <end position="50"/>
    </location>
</feature>
<name>A0A914LNP2_MELIC</name>
<proteinExistence type="predicted"/>
<feature type="compositionally biased region" description="Basic residues" evidence="1">
    <location>
        <begin position="28"/>
        <end position="38"/>
    </location>
</feature>
<protein>
    <submittedName>
        <fullName evidence="3">Candidate secreted effector</fullName>
    </submittedName>
</protein>
<dbReference type="WBParaSite" id="Minc3s00698g16242">
    <property type="protein sequence ID" value="Minc3s00698g16242"/>
    <property type="gene ID" value="Minc3s00698g16242"/>
</dbReference>
<keyword evidence="2" id="KW-1185">Reference proteome</keyword>
<feature type="region of interest" description="Disordered" evidence="1">
    <location>
        <begin position="82"/>
        <end position="139"/>
    </location>
</feature>
<organism evidence="2 3">
    <name type="scientific">Meloidogyne incognita</name>
    <name type="common">Southern root-knot nematode worm</name>
    <name type="synonym">Oxyuris incognita</name>
    <dbReference type="NCBI Taxonomy" id="6306"/>
    <lineage>
        <taxon>Eukaryota</taxon>
        <taxon>Metazoa</taxon>
        <taxon>Ecdysozoa</taxon>
        <taxon>Nematoda</taxon>
        <taxon>Chromadorea</taxon>
        <taxon>Rhabditida</taxon>
        <taxon>Tylenchina</taxon>
        <taxon>Tylenchomorpha</taxon>
        <taxon>Tylenchoidea</taxon>
        <taxon>Meloidogynidae</taxon>
        <taxon>Meloidogyninae</taxon>
        <taxon>Meloidogyne</taxon>
        <taxon>Meloidogyne incognita group</taxon>
    </lineage>
</organism>
<feature type="region of interest" description="Disordered" evidence="1">
    <location>
        <begin position="1"/>
        <end position="50"/>
    </location>
</feature>
<accession>A0A914LNP2</accession>
<evidence type="ECO:0000313" key="3">
    <source>
        <dbReference type="WBParaSite" id="Minc3s00698g16242"/>
    </source>
</evidence>
<evidence type="ECO:0000313" key="2">
    <source>
        <dbReference type="Proteomes" id="UP000887563"/>
    </source>
</evidence>
<evidence type="ECO:0000256" key="1">
    <source>
        <dbReference type="SAM" id="MobiDB-lite"/>
    </source>
</evidence>
<feature type="compositionally biased region" description="Low complexity" evidence="1">
    <location>
        <begin position="101"/>
        <end position="117"/>
    </location>
</feature>
<feature type="compositionally biased region" description="Basic and acidic residues" evidence="1">
    <location>
        <begin position="82"/>
        <end position="91"/>
    </location>
</feature>
<dbReference type="Proteomes" id="UP000887563">
    <property type="component" value="Unplaced"/>
</dbReference>